<dbReference type="SUPFAM" id="SSF50182">
    <property type="entry name" value="Sm-like ribonucleoproteins"/>
    <property type="match status" value="1"/>
</dbReference>
<dbReference type="GO" id="GO:0012505">
    <property type="term" value="C:endomembrane system"/>
    <property type="evidence" value="ECO:0007669"/>
    <property type="project" value="UniProtKB-SubCell"/>
</dbReference>
<evidence type="ECO:0000259" key="9">
    <source>
        <dbReference type="Pfam" id="PF21082"/>
    </source>
</evidence>
<protein>
    <submittedName>
        <fullName evidence="10">Mechanosensitive ion channel family protein</fullName>
    </submittedName>
</protein>
<evidence type="ECO:0000256" key="4">
    <source>
        <dbReference type="ARBA" id="ARBA00022989"/>
    </source>
</evidence>
<comment type="caution">
    <text evidence="10">The sequence shown here is derived from an EMBL/GenBank/DDBJ whole genome shotgun (WGS) entry which is preliminary data.</text>
</comment>
<evidence type="ECO:0000256" key="7">
    <source>
        <dbReference type="SAM" id="Phobius"/>
    </source>
</evidence>
<feature type="domain" description="Mechanosensitive ion channel MscS" evidence="8">
    <location>
        <begin position="199"/>
        <end position="267"/>
    </location>
</feature>
<dbReference type="Proteomes" id="UP000711407">
    <property type="component" value="Unassembled WGS sequence"/>
</dbReference>
<dbReference type="InterPro" id="IPR049278">
    <property type="entry name" value="MS_channel_C"/>
</dbReference>
<feature type="transmembrane region" description="Helical" evidence="7">
    <location>
        <begin position="158"/>
        <end position="175"/>
    </location>
</feature>
<comment type="similarity">
    <text evidence="2">Belongs to the MscS (TC 1.A.23) family.</text>
</comment>
<feature type="domain" description="Mechanosensitive ion channel MscS C-terminal" evidence="9">
    <location>
        <begin position="335"/>
        <end position="409"/>
    </location>
</feature>
<keyword evidence="3 7" id="KW-0812">Transmembrane</keyword>
<dbReference type="Gene3D" id="2.30.30.60">
    <property type="match status" value="1"/>
</dbReference>
<reference evidence="10" key="1">
    <citation type="journal article" date="2021" name="PeerJ">
        <title>Extensive microbial diversity within the chicken gut microbiome revealed by metagenomics and culture.</title>
        <authorList>
            <person name="Gilroy R."/>
            <person name="Ravi A."/>
            <person name="Getino M."/>
            <person name="Pursley I."/>
            <person name="Horton D.L."/>
            <person name="Alikhan N.F."/>
            <person name="Baker D."/>
            <person name="Gharbi K."/>
            <person name="Hall N."/>
            <person name="Watson M."/>
            <person name="Adriaenssens E.M."/>
            <person name="Foster-Nyarko E."/>
            <person name="Jarju S."/>
            <person name="Secka A."/>
            <person name="Antonio M."/>
            <person name="Oren A."/>
            <person name="Chaudhuri R.R."/>
            <person name="La Ragione R."/>
            <person name="Hildebrand F."/>
            <person name="Pallen M.J."/>
        </authorList>
    </citation>
    <scope>NUCLEOTIDE SEQUENCE</scope>
    <source>
        <strain evidence="10">4100</strain>
    </source>
</reference>
<feature type="region of interest" description="Disordered" evidence="6">
    <location>
        <begin position="422"/>
        <end position="446"/>
    </location>
</feature>
<dbReference type="Pfam" id="PF21082">
    <property type="entry name" value="MS_channel_3rd"/>
    <property type="match status" value="1"/>
</dbReference>
<sequence length="446" mass="49364">MFTSFIPSHEAAQWLLGVIRHMLDAVGLRHEPRIESFLYIFIVAAVAVSIGWAVRRGILYVVRRLAGMKHTALDNELLHSRVFTKCSHVIVPMVLLSLVPFTLEYESQMRVVVMRILYVYAIMAGTYAMTAVVDFIWWRYNRRENTRNLPLQGIANTMKGVLWMIAFIVSVSVLIDKSPAALLTGLGAFAAALMLIFKDSILGFVAGIQLSQNDMVRIGDWIVVPDTPVNGNVIDISLSTVKVRNFDNTIVTCPPYMLVQQSFQNWRGMGESGARRVSYDLTVENSSIHAADDTFIDSMAAKYPMLKSWVDGVRESHAGAAYSTGLMEVNGSIETNLGLFRAYVCRYLINHPQVAKDQQMLVRLNTPVSQGTTLNVYVFTATTDWTLYEAIKSEILEHITAAAASFGIRLYTPITGIVGGEPGPTVSPSTLRPIVPSGSSEPKANH</sequence>
<evidence type="ECO:0000313" key="11">
    <source>
        <dbReference type="Proteomes" id="UP000711407"/>
    </source>
</evidence>
<dbReference type="GO" id="GO:0008381">
    <property type="term" value="F:mechanosensitive monoatomic ion channel activity"/>
    <property type="evidence" value="ECO:0007669"/>
    <property type="project" value="InterPro"/>
</dbReference>
<organism evidence="10 11">
    <name type="scientific">Candidatus Amulumruptor caecigallinarius</name>
    <dbReference type="NCBI Taxonomy" id="2109911"/>
    <lineage>
        <taxon>Bacteria</taxon>
        <taxon>Pseudomonadati</taxon>
        <taxon>Bacteroidota</taxon>
        <taxon>Bacteroidia</taxon>
        <taxon>Bacteroidales</taxon>
        <taxon>Muribaculaceae</taxon>
        <taxon>Candidatus Amulumruptor</taxon>
    </lineage>
</organism>
<feature type="transmembrane region" description="Helical" evidence="7">
    <location>
        <begin position="115"/>
        <end position="137"/>
    </location>
</feature>
<evidence type="ECO:0000256" key="1">
    <source>
        <dbReference type="ARBA" id="ARBA00004127"/>
    </source>
</evidence>
<feature type="compositionally biased region" description="Polar residues" evidence="6">
    <location>
        <begin position="437"/>
        <end position="446"/>
    </location>
</feature>
<evidence type="ECO:0000259" key="8">
    <source>
        <dbReference type="Pfam" id="PF00924"/>
    </source>
</evidence>
<dbReference type="InterPro" id="IPR010920">
    <property type="entry name" value="LSM_dom_sf"/>
</dbReference>
<accession>A0A921E9J3</accession>
<dbReference type="InterPro" id="IPR006685">
    <property type="entry name" value="MscS_channel_2nd"/>
</dbReference>
<feature type="transmembrane region" description="Helical" evidence="7">
    <location>
        <begin position="37"/>
        <end position="62"/>
    </location>
</feature>
<dbReference type="PANTHER" id="PTHR30414:SF0">
    <property type="entry name" value="MINICONDUCTANCE MECHANOSENSITIVE CHANNEL YBDG"/>
    <property type="match status" value="1"/>
</dbReference>
<evidence type="ECO:0000256" key="2">
    <source>
        <dbReference type="ARBA" id="ARBA00008017"/>
    </source>
</evidence>
<dbReference type="GO" id="GO:0005886">
    <property type="term" value="C:plasma membrane"/>
    <property type="evidence" value="ECO:0007669"/>
    <property type="project" value="TreeGrafter"/>
</dbReference>
<proteinExistence type="inferred from homology"/>
<dbReference type="InterPro" id="IPR030192">
    <property type="entry name" value="YbdG"/>
</dbReference>
<feature type="transmembrane region" description="Helical" evidence="7">
    <location>
        <begin position="181"/>
        <end position="208"/>
    </location>
</feature>
<evidence type="ECO:0000256" key="6">
    <source>
        <dbReference type="SAM" id="MobiDB-lite"/>
    </source>
</evidence>
<name>A0A921E9J3_9BACT</name>
<evidence type="ECO:0000256" key="3">
    <source>
        <dbReference type="ARBA" id="ARBA00022692"/>
    </source>
</evidence>
<keyword evidence="5 7" id="KW-0472">Membrane</keyword>
<comment type="subcellular location">
    <subcellularLocation>
        <location evidence="1">Endomembrane system</location>
        <topology evidence="1">Multi-pass membrane protein</topology>
    </subcellularLocation>
</comment>
<dbReference type="EMBL" id="DYXT01000028">
    <property type="protein sequence ID" value="HJE39261.1"/>
    <property type="molecule type" value="Genomic_DNA"/>
</dbReference>
<dbReference type="PANTHER" id="PTHR30414">
    <property type="entry name" value="MINICONDUCTANCE MECHANOSENSITIVE CHANNEL YBDG"/>
    <property type="match status" value="1"/>
</dbReference>
<evidence type="ECO:0000256" key="5">
    <source>
        <dbReference type="ARBA" id="ARBA00023136"/>
    </source>
</evidence>
<dbReference type="GO" id="GO:0071470">
    <property type="term" value="P:cellular response to osmotic stress"/>
    <property type="evidence" value="ECO:0007669"/>
    <property type="project" value="InterPro"/>
</dbReference>
<reference evidence="10" key="2">
    <citation type="submission" date="2021-09" db="EMBL/GenBank/DDBJ databases">
        <authorList>
            <person name="Gilroy R."/>
        </authorList>
    </citation>
    <scope>NUCLEOTIDE SEQUENCE</scope>
    <source>
        <strain evidence="10">4100</strain>
    </source>
</reference>
<dbReference type="Pfam" id="PF00924">
    <property type="entry name" value="MS_channel_2nd"/>
    <property type="match status" value="1"/>
</dbReference>
<dbReference type="AlphaFoldDB" id="A0A921E9J3"/>
<evidence type="ECO:0000313" key="10">
    <source>
        <dbReference type="EMBL" id="HJE39261.1"/>
    </source>
</evidence>
<keyword evidence="4 7" id="KW-1133">Transmembrane helix</keyword>
<dbReference type="InterPro" id="IPR023408">
    <property type="entry name" value="MscS_beta-dom_sf"/>
</dbReference>
<gene>
    <name evidence="10" type="ORF">K8V47_05840</name>
</gene>